<feature type="compositionally biased region" description="Low complexity" evidence="1">
    <location>
        <begin position="29"/>
        <end position="43"/>
    </location>
</feature>
<dbReference type="PROSITE" id="PS51257">
    <property type="entry name" value="PROKAR_LIPOPROTEIN"/>
    <property type="match status" value="1"/>
</dbReference>
<dbReference type="RefSeq" id="WP_084017853.1">
    <property type="nucleotide sequence ID" value="NZ_FWXS01000007.1"/>
</dbReference>
<feature type="region of interest" description="Disordered" evidence="1">
    <location>
        <begin position="21"/>
        <end position="50"/>
    </location>
</feature>
<evidence type="ECO:0000313" key="3">
    <source>
        <dbReference type="Proteomes" id="UP000192393"/>
    </source>
</evidence>
<evidence type="ECO:0000313" key="2">
    <source>
        <dbReference type="EMBL" id="SMC76916.1"/>
    </source>
</evidence>
<reference evidence="2 3" key="1">
    <citation type="submission" date="2017-04" db="EMBL/GenBank/DDBJ databases">
        <authorList>
            <person name="Afonso C.L."/>
            <person name="Miller P.J."/>
            <person name="Scott M.A."/>
            <person name="Spackman E."/>
            <person name="Goraichik I."/>
            <person name="Dimitrov K.M."/>
            <person name="Suarez D.L."/>
            <person name="Swayne D.E."/>
        </authorList>
    </citation>
    <scope>NUCLEOTIDE SEQUENCE [LARGE SCALE GENOMIC DNA]</scope>
    <source>
        <strain evidence="2 3">CGMCC 1.12708</strain>
    </source>
</reference>
<keyword evidence="3" id="KW-1185">Reference proteome</keyword>
<sequence length="134" mass="14530">MKKVFLTLAVAGLVTLTSCDKKETDPAIETSTETTTETDAQTEAPVTETKATASVEVPKFSNSDVQKFADEYASFSAEMIAAANAGDQAKLTELQTKAVEWAQKANEFTQKMTPEDAKLWAEWYQKLAAAQAGQ</sequence>
<dbReference type="EMBL" id="FWXS01000007">
    <property type="protein sequence ID" value="SMC76916.1"/>
    <property type="molecule type" value="Genomic_DNA"/>
</dbReference>
<accession>A0A1W2BW45</accession>
<dbReference type="STRING" id="1434700.SAMN06296427_107178"/>
<organism evidence="2 3">
    <name type="scientific">Moheibacter sediminis</name>
    <dbReference type="NCBI Taxonomy" id="1434700"/>
    <lineage>
        <taxon>Bacteria</taxon>
        <taxon>Pseudomonadati</taxon>
        <taxon>Bacteroidota</taxon>
        <taxon>Flavobacteriia</taxon>
        <taxon>Flavobacteriales</taxon>
        <taxon>Weeksellaceae</taxon>
        <taxon>Moheibacter</taxon>
    </lineage>
</organism>
<protein>
    <submittedName>
        <fullName evidence="2">Uncharacterized protein</fullName>
    </submittedName>
</protein>
<name>A0A1W2BW45_9FLAO</name>
<dbReference type="AlphaFoldDB" id="A0A1W2BW45"/>
<proteinExistence type="predicted"/>
<dbReference type="Proteomes" id="UP000192393">
    <property type="component" value="Unassembled WGS sequence"/>
</dbReference>
<dbReference type="OrthoDB" id="710937at2"/>
<evidence type="ECO:0000256" key="1">
    <source>
        <dbReference type="SAM" id="MobiDB-lite"/>
    </source>
</evidence>
<gene>
    <name evidence="2" type="ORF">SAMN06296427_107178</name>
</gene>